<dbReference type="Proteomes" id="UP001383192">
    <property type="component" value="Unassembled WGS sequence"/>
</dbReference>
<protein>
    <submittedName>
        <fullName evidence="2">Uncharacterized protein</fullName>
    </submittedName>
</protein>
<name>A0AAW0E4U0_9AGAR</name>
<feature type="compositionally biased region" description="Basic and acidic residues" evidence="1">
    <location>
        <begin position="79"/>
        <end position="119"/>
    </location>
</feature>
<dbReference type="EMBL" id="JAYKXP010000003">
    <property type="protein sequence ID" value="KAK7060128.1"/>
    <property type="molecule type" value="Genomic_DNA"/>
</dbReference>
<evidence type="ECO:0000256" key="1">
    <source>
        <dbReference type="SAM" id="MobiDB-lite"/>
    </source>
</evidence>
<evidence type="ECO:0000313" key="3">
    <source>
        <dbReference type="Proteomes" id="UP001383192"/>
    </source>
</evidence>
<reference evidence="2 3" key="1">
    <citation type="submission" date="2024-01" db="EMBL/GenBank/DDBJ databases">
        <title>A draft genome for a cacao thread blight-causing isolate of Paramarasmius palmivorus.</title>
        <authorList>
            <person name="Baruah I.K."/>
            <person name="Bukari Y."/>
            <person name="Amoako-Attah I."/>
            <person name="Meinhardt L.W."/>
            <person name="Bailey B.A."/>
            <person name="Cohen S.P."/>
        </authorList>
    </citation>
    <scope>NUCLEOTIDE SEQUENCE [LARGE SCALE GENOMIC DNA]</scope>
    <source>
        <strain evidence="2 3">GH-12</strain>
    </source>
</reference>
<proteinExistence type="predicted"/>
<accession>A0AAW0E4U0</accession>
<feature type="compositionally biased region" description="Basic and acidic residues" evidence="1">
    <location>
        <begin position="25"/>
        <end position="49"/>
    </location>
</feature>
<keyword evidence="3" id="KW-1185">Reference proteome</keyword>
<comment type="caution">
    <text evidence="2">The sequence shown here is derived from an EMBL/GenBank/DDBJ whole genome shotgun (WGS) entry which is preliminary data.</text>
</comment>
<sequence length="125" mass="14073">MITRQAALLRSRIPRIQQTVLIRSHTRDSYNKETDNTPPADDKIHRVDGMSENAQKPYEAPSGKYAEIGAKTQQAFQHARKDEPYKAPGEDRRYGGKEEYAKDKGPEVSKPDEGPEGKSKHGLKP</sequence>
<organism evidence="2 3">
    <name type="scientific">Paramarasmius palmivorus</name>
    <dbReference type="NCBI Taxonomy" id="297713"/>
    <lineage>
        <taxon>Eukaryota</taxon>
        <taxon>Fungi</taxon>
        <taxon>Dikarya</taxon>
        <taxon>Basidiomycota</taxon>
        <taxon>Agaricomycotina</taxon>
        <taxon>Agaricomycetes</taxon>
        <taxon>Agaricomycetidae</taxon>
        <taxon>Agaricales</taxon>
        <taxon>Marasmiineae</taxon>
        <taxon>Marasmiaceae</taxon>
        <taxon>Paramarasmius</taxon>
    </lineage>
</organism>
<gene>
    <name evidence="2" type="ORF">VNI00_000892</name>
</gene>
<dbReference type="AlphaFoldDB" id="A0AAW0E4U0"/>
<feature type="region of interest" description="Disordered" evidence="1">
    <location>
        <begin position="24"/>
        <end position="125"/>
    </location>
</feature>
<evidence type="ECO:0000313" key="2">
    <source>
        <dbReference type="EMBL" id="KAK7060128.1"/>
    </source>
</evidence>